<evidence type="ECO:0000313" key="3">
    <source>
        <dbReference type="Proteomes" id="UP000002347"/>
    </source>
</evidence>
<evidence type="ECO:0000256" key="1">
    <source>
        <dbReference type="SAM" id="Phobius"/>
    </source>
</evidence>
<protein>
    <submittedName>
        <fullName evidence="2">Gp046</fullName>
    </submittedName>
</protein>
<sequence>MKNKLASVKKFVKDNEIVIATTAILAATAGATIALTHYAVKMENAAADSEALFLKEHGSQVYRETNHGTIYFSMNP</sequence>
<evidence type="ECO:0000313" key="2">
    <source>
        <dbReference type="EMBL" id="ADD80937.1"/>
    </source>
</evidence>
<reference evidence="2 3" key="1">
    <citation type="journal article" date="2011" name="Appl. Environ. Microbiol.">
        <title>Genomic and functional analyses of Rhodococcus equi phages ReqiPepy6, ReqiPoco6, ReqiPine5, and ReqiDocB7.</title>
        <authorList>
            <person name="Summer E.J."/>
            <person name="Liu M."/>
            <person name="Gill J.J."/>
            <person name="Grant M."/>
            <person name="Chan-Cortes T.N."/>
            <person name="Ferguson L."/>
            <person name="Janes C."/>
            <person name="Lange K."/>
            <person name="Bertoli M."/>
            <person name="Moore C."/>
            <person name="Orchard R.C."/>
            <person name="Cohen N."/>
            <person name="Young R."/>
        </authorList>
    </citation>
    <scope>NUCLEOTIDE SEQUENCE [LARGE SCALE GENOMIC DNA]</scope>
</reference>
<dbReference type="EMBL" id="GU580941">
    <property type="protein sequence ID" value="ADD80937.1"/>
    <property type="molecule type" value="Genomic_DNA"/>
</dbReference>
<dbReference type="GeneID" id="18565623"/>
<dbReference type="RefSeq" id="YP_009017660.1">
    <property type="nucleotide sequence ID" value="NC_023735.1"/>
</dbReference>
<proteinExistence type="predicted"/>
<feature type="transmembrane region" description="Helical" evidence="1">
    <location>
        <begin position="17"/>
        <end position="40"/>
    </location>
</feature>
<keyword evidence="1" id="KW-0472">Membrane</keyword>
<keyword evidence="3" id="KW-1185">Reference proteome</keyword>
<dbReference type="Proteomes" id="UP000002347">
    <property type="component" value="Segment"/>
</dbReference>
<organism evidence="2 3">
    <name type="scientific">Rhodococcus phage ReqiPepy6</name>
    <dbReference type="NCBI Taxonomy" id="691965"/>
    <lineage>
        <taxon>Viruses</taxon>
        <taxon>Duplodnaviria</taxon>
        <taxon>Heunggongvirae</taxon>
        <taxon>Uroviricota</taxon>
        <taxon>Caudoviricetes</taxon>
        <taxon>Pepyhexavirus</taxon>
        <taxon>Pepyhexavirus pepy6</taxon>
    </lineage>
</organism>
<keyword evidence="1" id="KW-0812">Transmembrane</keyword>
<gene>
    <name evidence="2" type="ORF">Pepy6gene046</name>
</gene>
<dbReference type="KEGG" id="vg:18565623"/>
<accession>D4P7F7</accession>
<name>D4P7F7_9CAUD</name>
<keyword evidence="1" id="KW-1133">Transmembrane helix</keyword>